<proteinExistence type="predicted"/>
<dbReference type="Proteomes" id="UP000002899">
    <property type="component" value="Chromosome I"/>
</dbReference>
<feature type="compositionally biased region" description="Polar residues" evidence="1">
    <location>
        <begin position="51"/>
        <end position="64"/>
    </location>
</feature>
<feature type="transmembrane region" description="Helical" evidence="2">
    <location>
        <begin position="359"/>
        <end position="379"/>
    </location>
</feature>
<dbReference type="EMBL" id="FO082871">
    <property type="protein sequence ID" value="CCF73051.1"/>
    <property type="molecule type" value="Genomic_DNA"/>
</dbReference>
<keyword evidence="4" id="KW-1185">Reference proteome</keyword>
<keyword evidence="2" id="KW-0472">Membrane</keyword>
<accession>I7IFT2</accession>
<keyword evidence="2" id="KW-0812">Transmembrane</keyword>
<keyword evidence="2" id="KW-1133">Transmembrane helix</keyword>
<organism evidence="3 4">
    <name type="scientific">Babesia microti (strain RI)</name>
    <dbReference type="NCBI Taxonomy" id="1133968"/>
    <lineage>
        <taxon>Eukaryota</taxon>
        <taxon>Sar</taxon>
        <taxon>Alveolata</taxon>
        <taxon>Apicomplexa</taxon>
        <taxon>Aconoidasida</taxon>
        <taxon>Piroplasmida</taxon>
        <taxon>Babesiidae</taxon>
        <taxon>Babesia</taxon>
    </lineage>
</organism>
<dbReference type="AlphaFoldDB" id="I7IFT2"/>
<evidence type="ECO:0000256" key="1">
    <source>
        <dbReference type="SAM" id="MobiDB-lite"/>
    </source>
</evidence>
<reference evidence="3 4" key="3">
    <citation type="journal article" date="2016" name="Sci. Rep.">
        <title>Genome-wide diversity and gene expression profiling of Babesia microti isolates identify polymorphic genes that mediate host-pathogen interactions.</title>
        <authorList>
            <person name="Silva J.C."/>
            <person name="Cornillot E."/>
            <person name="McCracken C."/>
            <person name="Usmani-Brown S."/>
            <person name="Dwivedi A."/>
            <person name="Ifeonu O.O."/>
            <person name="Crabtree J."/>
            <person name="Gotia H.T."/>
            <person name="Virji A.Z."/>
            <person name="Reynes C."/>
            <person name="Colinge J."/>
            <person name="Kumar V."/>
            <person name="Lawres L."/>
            <person name="Pazzi J.E."/>
            <person name="Pablo J.V."/>
            <person name="Hung C."/>
            <person name="Brancato J."/>
            <person name="Kumari P."/>
            <person name="Orvis J."/>
            <person name="Tretina K."/>
            <person name="Chibucos M."/>
            <person name="Ott S."/>
            <person name="Sadzewicz L."/>
            <person name="Sengamalay N."/>
            <person name="Shetty A.C."/>
            <person name="Su Q."/>
            <person name="Tallon L."/>
            <person name="Fraser C.M."/>
            <person name="Frutos R."/>
            <person name="Molina D.M."/>
            <person name="Krause P.J."/>
            <person name="Ben Mamoun C."/>
        </authorList>
    </citation>
    <scope>NUCLEOTIDE SEQUENCE [LARGE SCALE GENOMIC DNA]</scope>
    <source>
        <strain evidence="3 4">RI</strain>
    </source>
</reference>
<feature type="compositionally biased region" description="Basic and acidic residues" evidence="1">
    <location>
        <begin position="83"/>
        <end position="96"/>
    </location>
</feature>
<name>I7IFT2_BABMR</name>
<evidence type="ECO:0000313" key="3">
    <source>
        <dbReference type="EMBL" id="CCF73051.1"/>
    </source>
</evidence>
<dbReference type="KEGG" id="bmic:BMR1_01G02975"/>
<feature type="region of interest" description="Disordered" evidence="1">
    <location>
        <begin position="51"/>
        <end position="96"/>
    </location>
</feature>
<feature type="transmembrane region" description="Helical" evidence="2">
    <location>
        <begin position="7"/>
        <end position="27"/>
    </location>
</feature>
<gene>
    <name evidence="3" type="ORF">BMR1_01G02975</name>
</gene>
<dbReference type="VEuPathDB" id="PiroplasmaDB:BMR1_01G02975"/>
<evidence type="ECO:0000256" key="2">
    <source>
        <dbReference type="SAM" id="Phobius"/>
    </source>
</evidence>
<reference evidence="3 4" key="2">
    <citation type="journal article" date="2013" name="PLoS ONE">
        <title>Whole genome mapping and re-organization of the nuclear and mitochondrial genomes of Babesia microti isolates.</title>
        <authorList>
            <person name="Cornillot E."/>
            <person name="Dassouli A."/>
            <person name="Garg A."/>
            <person name="Pachikara N."/>
            <person name="Randazzo S."/>
            <person name="Depoix D."/>
            <person name="Carcy B."/>
            <person name="Delbecq S."/>
            <person name="Frutos R."/>
            <person name="Silva J.C."/>
            <person name="Sutton R."/>
            <person name="Krause P.J."/>
            <person name="Mamoun C.B."/>
        </authorList>
    </citation>
    <scope>NUCLEOTIDE SEQUENCE [LARGE SCALE GENOMIC DNA]</scope>
    <source>
        <strain evidence="3 4">RI</strain>
    </source>
</reference>
<protein>
    <submittedName>
        <fullName evidence="3">Uncharacterized protein</fullName>
    </submittedName>
</protein>
<dbReference type="GeneID" id="24423670"/>
<dbReference type="RefSeq" id="XP_012647660.1">
    <property type="nucleotide sequence ID" value="XM_012792206.1"/>
</dbReference>
<sequence length="405" mass="44449">MKGIGPLSTIYVLSAIIGVSIGVRVGVMQHNKKPKVVNAVHNVYASLIDTNSSNSVTPTASTQKNTTENTNTTTPDPNVNSTDTKEKDNNATEIDDKSINPKCIGEIIKPFSIESKTFTIHGGGAGVENSGKWISNASDIDTNLETFLTIKFEMNSQIYSYINDLGQNMTATINLKMSPDLKDFGYSCPKNTVSVVDGEFSNVETLLTEKLKFFSGVFNKETNRVDIDITKLIRDKFLGVGDSGENVLNLAVKSGNKCIYRIHFKENPPTIKIIPKNTTYIQTDKWTACSKECKKEGAYQCAPIKCIEGNEKCDTTKMFSKRECVDVEDCVNVEEHINTKNSIGGWDLNLSNIFLKSPLYIGLCVALVILLAIAGIVVFQKMKGQKYVQITDEEIVGSVFTGGCI</sequence>
<reference evidence="3 4" key="1">
    <citation type="journal article" date="2012" name="Nucleic Acids Res.">
        <title>Sequencing of the smallest Apicomplexan genome from the human pathogen Babesia microti.</title>
        <authorList>
            <person name="Cornillot E."/>
            <person name="Hadj-Kaddour K."/>
            <person name="Dassouli A."/>
            <person name="Noel B."/>
            <person name="Ranwez V."/>
            <person name="Vacherie B."/>
            <person name="Augagneur Y."/>
            <person name="Bres V."/>
            <person name="Duclos A."/>
            <person name="Randazzo S."/>
            <person name="Carcy B."/>
            <person name="Debierre-Grockiego F."/>
            <person name="Delbecq S."/>
            <person name="Moubri-Menage K."/>
            <person name="Shams-Eldin H."/>
            <person name="Usmani-Brown S."/>
            <person name="Bringaud F."/>
            <person name="Wincker P."/>
            <person name="Vivares C.P."/>
            <person name="Schwarz R.T."/>
            <person name="Schetters T.P."/>
            <person name="Krause P.J."/>
            <person name="Gorenflot A."/>
            <person name="Berry V."/>
            <person name="Barbe V."/>
            <person name="Ben Mamoun C."/>
        </authorList>
    </citation>
    <scope>NUCLEOTIDE SEQUENCE [LARGE SCALE GENOMIC DNA]</scope>
    <source>
        <strain evidence="3 4">RI</strain>
    </source>
</reference>
<feature type="compositionally biased region" description="Low complexity" evidence="1">
    <location>
        <begin position="65"/>
        <end position="82"/>
    </location>
</feature>
<evidence type="ECO:0000313" key="4">
    <source>
        <dbReference type="Proteomes" id="UP000002899"/>
    </source>
</evidence>